<reference evidence="2" key="1">
    <citation type="journal article" date="2022" name="Mol. Ecol. Resour.">
        <title>The genomes of chicory, endive, great burdock and yacon provide insights into Asteraceae palaeo-polyploidization history and plant inulin production.</title>
        <authorList>
            <person name="Fan W."/>
            <person name="Wang S."/>
            <person name="Wang H."/>
            <person name="Wang A."/>
            <person name="Jiang F."/>
            <person name="Liu H."/>
            <person name="Zhao H."/>
            <person name="Xu D."/>
            <person name="Zhang Y."/>
        </authorList>
    </citation>
    <scope>NUCLEOTIDE SEQUENCE [LARGE SCALE GENOMIC DNA]</scope>
    <source>
        <strain evidence="2">cv. Niubang</strain>
    </source>
</reference>
<organism evidence="1 2">
    <name type="scientific">Arctium lappa</name>
    <name type="common">Greater burdock</name>
    <name type="synonym">Lappa major</name>
    <dbReference type="NCBI Taxonomy" id="4217"/>
    <lineage>
        <taxon>Eukaryota</taxon>
        <taxon>Viridiplantae</taxon>
        <taxon>Streptophyta</taxon>
        <taxon>Embryophyta</taxon>
        <taxon>Tracheophyta</taxon>
        <taxon>Spermatophyta</taxon>
        <taxon>Magnoliopsida</taxon>
        <taxon>eudicotyledons</taxon>
        <taxon>Gunneridae</taxon>
        <taxon>Pentapetalae</taxon>
        <taxon>asterids</taxon>
        <taxon>campanulids</taxon>
        <taxon>Asterales</taxon>
        <taxon>Asteraceae</taxon>
        <taxon>Carduoideae</taxon>
        <taxon>Cardueae</taxon>
        <taxon>Arctiinae</taxon>
        <taxon>Arctium</taxon>
    </lineage>
</organism>
<comment type="caution">
    <text evidence="1">The sequence shown here is derived from an EMBL/GenBank/DDBJ whole genome shotgun (WGS) entry which is preliminary data.</text>
</comment>
<gene>
    <name evidence="1" type="ORF">L6452_33284</name>
</gene>
<protein>
    <submittedName>
        <fullName evidence="1">Uncharacterized protein</fullName>
    </submittedName>
</protein>
<reference evidence="1 2" key="2">
    <citation type="journal article" date="2022" name="Mol. Ecol. Resour.">
        <title>The genomes of chicory, endive, great burdock and yacon provide insights into Asteraceae paleo-polyploidization history and plant inulin production.</title>
        <authorList>
            <person name="Fan W."/>
            <person name="Wang S."/>
            <person name="Wang H."/>
            <person name="Wang A."/>
            <person name="Jiang F."/>
            <person name="Liu H."/>
            <person name="Zhao H."/>
            <person name="Xu D."/>
            <person name="Zhang Y."/>
        </authorList>
    </citation>
    <scope>NUCLEOTIDE SEQUENCE [LARGE SCALE GENOMIC DNA]</scope>
    <source>
        <strain evidence="2">cv. Niubang</strain>
    </source>
</reference>
<evidence type="ECO:0000313" key="1">
    <source>
        <dbReference type="EMBL" id="KAI3693449.1"/>
    </source>
</evidence>
<keyword evidence="2" id="KW-1185">Reference proteome</keyword>
<evidence type="ECO:0000313" key="2">
    <source>
        <dbReference type="Proteomes" id="UP001055879"/>
    </source>
</evidence>
<sequence>MKKVVLIEIICVNRIENDKVESYSITQSFNKQENWTKALKYTLCNLKWALHWFVGNTNFQPLAATVPSSHSADASGSLYRKRAPDPKSQQQQQKPLANHPFFLSLL</sequence>
<proteinExistence type="predicted"/>
<name>A0ACB8Z621_ARCLA</name>
<dbReference type="EMBL" id="CM042057">
    <property type="protein sequence ID" value="KAI3693449.1"/>
    <property type="molecule type" value="Genomic_DNA"/>
</dbReference>
<accession>A0ACB8Z621</accession>
<dbReference type="Proteomes" id="UP001055879">
    <property type="component" value="Linkage Group LG11"/>
</dbReference>